<dbReference type="EMBL" id="PP511815">
    <property type="protein sequence ID" value="XCD07820.1"/>
    <property type="molecule type" value="Genomic_DNA"/>
</dbReference>
<accession>A0AAU8B652</accession>
<proteinExistence type="predicted"/>
<name>A0AAU8B652_9VIRU</name>
<protein>
    <submittedName>
        <fullName evidence="1">Uncharacterized protein</fullName>
    </submittedName>
</protein>
<evidence type="ECO:0000313" key="1">
    <source>
        <dbReference type="EMBL" id="XCD07820.1"/>
    </source>
</evidence>
<sequence length="71" mass="8562">MKGQHLHAISIRKIKDFVGIYYLVGFYDPLRDRMVTMTVSLDEMKQITHVNEIFWRKLVYEPEDDLEDDEE</sequence>
<organism evidence="1">
    <name type="scientific">Dulem virus 190</name>
    <dbReference type="NCBI Taxonomy" id="3145667"/>
    <lineage>
        <taxon>Viruses</taxon>
        <taxon>Monodnaviria</taxon>
        <taxon>Sangervirae</taxon>
        <taxon>Phixviricota</taxon>
        <taxon>Malgrandaviricetes</taxon>
        <taxon>Petitvirales</taxon>
        <taxon>Microviridae</taxon>
        <taxon>Microvirus</taxon>
    </lineage>
</organism>
<reference evidence="1" key="1">
    <citation type="submission" date="2024-03" db="EMBL/GenBank/DDBJ databases">
        <title>Diverse circular DNA viruses in blood, oral, and fecal samples of captive lemurs.</title>
        <authorList>
            <person name="Paietta E.N."/>
            <person name="Kraberger S."/>
            <person name="Lund M.C."/>
            <person name="Custer J.M."/>
            <person name="Vargas K.M."/>
            <person name="Ehmke E.E."/>
            <person name="Yoder A.D."/>
            <person name="Varsani A."/>
        </authorList>
    </citation>
    <scope>NUCLEOTIDE SEQUENCE</scope>
    <source>
        <strain evidence="1">Duke_28FS_78</strain>
    </source>
</reference>